<feature type="transmembrane region" description="Helical" evidence="6">
    <location>
        <begin position="48"/>
        <end position="66"/>
    </location>
</feature>
<comment type="similarity">
    <text evidence="2">Belongs to the GtrA family.</text>
</comment>
<keyword evidence="4 6" id="KW-1133">Transmembrane helix</keyword>
<name>M0M358_9EURY</name>
<evidence type="ECO:0000256" key="4">
    <source>
        <dbReference type="ARBA" id="ARBA00022989"/>
    </source>
</evidence>
<dbReference type="GO" id="GO:0000271">
    <property type="term" value="P:polysaccharide biosynthetic process"/>
    <property type="evidence" value="ECO:0007669"/>
    <property type="project" value="InterPro"/>
</dbReference>
<protein>
    <submittedName>
        <fullName evidence="8">Dolichyl-phosphate beta-D-mannosyltransferase</fullName>
    </submittedName>
</protein>
<dbReference type="PATRIC" id="fig|1132509.6.peg.1901"/>
<dbReference type="InterPro" id="IPR051401">
    <property type="entry name" value="GtrA_CellWall_Glycosyl"/>
</dbReference>
<dbReference type="PANTHER" id="PTHR38459">
    <property type="entry name" value="PROPHAGE BACTOPRENOL-LINKED GLUCOSE TRANSLOCASE HOMOLOG"/>
    <property type="match status" value="1"/>
</dbReference>
<dbReference type="EMBL" id="AOMB01000023">
    <property type="protein sequence ID" value="EMA38830.1"/>
    <property type="molecule type" value="Genomic_DNA"/>
</dbReference>
<evidence type="ECO:0000313" key="9">
    <source>
        <dbReference type="Proteomes" id="UP000011566"/>
    </source>
</evidence>
<feature type="transmembrane region" description="Helical" evidence="6">
    <location>
        <begin position="115"/>
        <end position="132"/>
    </location>
</feature>
<reference evidence="8 9" key="1">
    <citation type="journal article" date="2014" name="PLoS Genet.">
        <title>Phylogenetically driven sequencing of extremely halophilic archaea reveals strategies for static and dynamic osmo-response.</title>
        <authorList>
            <person name="Becker E.A."/>
            <person name="Seitzer P.M."/>
            <person name="Tritt A."/>
            <person name="Larsen D."/>
            <person name="Krusor M."/>
            <person name="Yao A.I."/>
            <person name="Wu D."/>
            <person name="Madern D."/>
            <person name="Eisen J.A."/>
            <person name="Darling A.E."/>
            <person name="Facciotti M.T."/>
        </authorList>
    </citation>
    <scope>NUCLEOTIDE SEQUENCE [LARGE SCALE GENOMIC DNA]</scope>
    <source>
        <strain evidence="8 9">100A6</strain>
    </source>
</reference>
<dbReference type="GO" id="GO:0016757">
    <property type="term" value="F:glycosyltransferase activity"/>
    <property type="evidence" value="ECO:0007669"/>
    <property type="project" value="UniProtKB-KW"/>
</dbReference>
<keyword evidence="9" id="KW-1185">Reference proteome</keyword>
<feature type="transmembrane region" description="Helical" evidence="6">
    <location>
        <begin position="87"/>
        <end position="109"/>
    </location>
</feature>
<evidence type="ECO:0000256" key="1">
    <source>
        <dbReference type="ARBA" id="ARBA00004141"/>
    </source>
</evidence>
<dbReference type="InterPro" id="IPR007267">
    <property type="entry name" value="GtrA_DPMS_TM"/>
</dbReference>
<evidence type="ECO:0000256" key="5">
    <source>
        <dbReference type="ARBA" id="ARBA00023136"/>
    </source>
</evidence>
<dbReference type="RefSeq" id="WP_007692845.1">
    <property type="nucleotide sequence ID" value="NZ_AJRK01000416.1"/>
</dbReference>
<proteinExistence type="inferred from homology"/>
<dbReference type="PANTHER" id="PTHR38459:SF1">
    <property type="entry name" value="PROPHAGE BACTOPRENOL-LINKED GLUCOSE TRANSLOCASE HOMOLOG"/>
    <property type="match status" value="1"/>
</dbReference>
<evidence type="ECO:0000256" key="3">
    <source>
        <dbReference type="ARBA" id="ARBA00022692"/>
    </source>
</evidence>
<evidence type="ECO:0000256" key="6">
    <source>
        <dbReference type="SAM" id="Phobius"/>
    </source>
</evidence>
<keyword evidence="3 6" id="KW-0812">Transmembrane</keyword>
<feature type="domain" description="GtrA/DPMS transmembrane" evidence="7">
    <location>
        <begin position="23"/>
        <end position="140"/>
    </location>
</feature>
<sequence length="162" mass="17897">MSVLDEVRERSLFDPQNKRLVLYIAVGLVGAAINQAVTVGSFKLGVPYLIAGVLGRVLSTLSNYVMNDSVTWRGRGAAGFGQWCWRGVKYVATRLVGIGIGTVALVVFYDFLGIPFFWANLLSMGVGLLWGFGASEKWVWSTEDSSWSLDSVKQYFGEDKRE</sequence>
<gene>
    <name evidence="8" type="ORF">C447_08408</name>
</gene>
<accession>M0M358</accession>
<dbReference type="Pfam" id="PF04138">
    <property type="entry name" value="GtrA_DPMS_TM"/>
    <property type="match status" value="1"/>
</dbReference>
<dbReference type="GO" id="GO:0005886">
    <property type="term" value="C:plasma membrane"/>
    <property type="evidence" value="ECO:0007669"/>
    <property type="project" value="TreeGrafter"/>
</dbReference>
<keyword evidence="5 6" id="KW-0472">Membrane</keyword>
<comment type="caution">
    <text evidence="8">The sequence shown here is derived from an EMBL/GenBank/DDBJ whole genome shotgun (WGS) entry which is preliminary data.</text>
</comment>
<dbReference type="AlphaFoldDB" id="M0M358"/>
<dbReference type="OrthoDB" id="44002at2157"/>
<evidence type="ECO:0000313" key="8">
    <source>
        <dbReference type="EMBL" id="EMA38830.1"/>
    </source>
</evidence>
<evidence type="ECO:0000256" key="2">
    <source>
        <dbReference type="ARBA" id="ARBA00009399"/>
    </source>
</evidence>
<dbReference type="Proteomes" id="UP000011566">
    <property type="component" value="Unassembled WGS sequence"/>
</dbReference>
<comment type="subcellular location">
    <subcellularLocation>
        <location evidence="1">Membrane</location>
        <topology evidence="1">Multi-pass membrane protein</topology>
    </subcellularLocation>
</comment>
<keyword evidence="8" id="KW-0808">Transferase</keyword>
<keyword evidence="8" id="KW-0328">Glycosyltransferase</keyword>
<feature type="transmembrane region" description="Helical" evidence="6">
    <location>
        <begin position="20"/>
        <end position="42"/>
    </location>
</feature>
<organism evidence="8 9">
    <name type="scientific">Halococcus hamelinensis 100A6</name>
    <dbReference type="NCBI Taxonomy" id="1132509"/>
    <lineage>
        <taxon>Archaea</taxon>
        <taxon>Methanobacteriati</taxon>
        <taxon>Methanobacteriota</taxon>
        <taxon>Stenosarchaea group</taxon>
        <taxon>Halobacteria</taxon>
        <taxon>Halobacteriales</taxon>
        <taxon>Halococcaceae</taxon>
        <taxon>Halococcus</taxon>
    </lineage>
</organism>
<evidence type="ECO:0000259" key="7">
    <source>
        <dbReference type="Pfam" id="PF04138"/>
    </source>
</evidence>